<accession>U4L6L2</accession>
<organism evidence="3 4">
    <name type="scientific">Pyronema omphalodes (strain CBS 100304)</name>
    <name type="common">Pyronema confluens</name>
    <dbReference type="NCBI Taxonomy" id="1076935"/>
    <lineage>
        <taxon>Eukaryota</taxon>
        <taxon>Fungi</taxon>
        <taxon>Dikarya</taxon>
        <taxon>Ascomycota</taxon>
        <taxon>Pezizomycotina</taxon>
        <taxon>Pezizomycetes</taxon>
        <taxon>Pezizales</taxon>
        <taxon>Pyronemataceae</taxon>
        <taxon>Pyronema</taxon>
    </lineage>
</organism>
<evidence type="ECO:0000313" key="3">
    <source>
        <dbReference type="EMBL" id="CCX05665.1"/>
    </source>
</evidence>
<dbReference type="OrthoDB" id="5459985at2759"/>
<proteinExistence type="predicted"/>
<evidence type="ECO:0000256" key="2">
    <source>
        <dbReference type="SAM" id="MobiDB-lite"/>
    </source>
</evidence>
<evidence type="ECO:0000313" key="4">
    <source>
        <dbReference type="Proteomes" id="UP000018144"/>
    </source>
</evidence>
<feature type="coiled-coil region" evidence="1">
    <location>
        <begin position="69"/>
        <end position="144"/>
    </location>
</feature>
<keyword evidence="4" id="KW-1185">Reference proteome</keyword>
<gene>
    <name evidence="3" type="ORF">PCON_05252</name>
</gene>
<name>U4L6L2_PYROM</name>
<protein>
    <submittedName>
        <fullName evidence="3">Uncharacterized protein</fullName>
    </submittedName>
</protein>
<dbReference type="AlphaFoldDB" id="U4L6L2"/>
<feature type="region of interest" description="Disordered" evidence="2">
    <location>
        <begin position="198"/>
        <end position="219"/>
    </location>
</feature>
<reference evidence="3 4" key="1">
    <citation type="journal article" date="2013" name="PLoS Genet.">
        <title>The genome and development-dependent transcriptomes of Pyronema confluens: a window into fungal evolution.</title>
        <authorList>
            <person name="Traeger S."/>
            <person name="Altegoer F."/>
            <person name="Freitag M."/>
            <person name="Gabaldon T."/>
            <person name="Kempken F."/>
            <person name="Kumar A."/>
            <person name="Marcet-Houben M."/>
            <person name="Poggeler S."/>
            <person name="Stajich J.E."/>
            <person name="Nowrousian M."/>
        </authorList>
    </citation>
    <scope>NUCLEOTIDE SEQUENCE [LARGE SCALE GENOMIC DNA]</scope>
    <source>
        <strain evidence="4">CBS 100304</strain>
        <tissue evidence="3">Vegetative mycelium</tissue>
    </source>
</reference>
<dbReference type="EMBL" id="HF935265">
    <property type="protein sequence ID" value="CCX05665.1"/>
    <property type="molecule type" value="Genomic_DNA"/>
</dbReference>
<evidence type="ECO:0000256" key="1">
    <source>
        <dbReference type="SAM" id="Coils"/>
    </source>
</evidence>
<sequence length="275" mass="31808">MSTTPTVELQITSPTQENIFRSFRDAFASLRAEMIRPEIEKKRLVDHNTVIEKELVTLNKENIKLTGANDDAIKKLAKVEDEKAGLQKELSVFEGLKEVLEWKKRCGKQENRVTENQERMEKLLESYQQEMEKRIAEVQEQGQQNLEQAIDQIKAHHAPEMQDLAIDMRFMGLEDWEDGYIFREKPLKIIRNGMIQVNRAKSSGSGDQRSNGPPHEDEDSHFLYVVRDQFKNFKKFTKLAESVFGLDAGHLTWLKGTKSRFLTYDGGHKAEVINK</sequence>
<dbReference type="Proteomes" id="UP000018144">
    <property type="component" value="Unassembled WGS sequence"/>
</dbReference>
<keyword evidence="1" id="KW-0175">Coiled coil</keyword>
<feature type="compositionally biased region" description="Polar residues" evidence="2">
    <location>
        <begin position="199"/>
        <end position="211"/>
    </location>
</feature>